<evidence type="ECO:0000313" key="5">
    <source>
        <dbReference type="EMBL" id="KKQ45420.1"/>
    </source>
</evidence>
<feature type="coiled-coil region" evidence="2">
    <location>
        <begin position="137"/>
        <end position="164"/>
    </location>
</feature>
<evidence type="ECO:0000259" key="4">
    <source>
        <dbReference type="PROSITE" id="PS51462"/>
    </source>
</evidence>
<evidence type="ECO:0000256" key="2">
    <source>
        <dbReference type="SAM" id="Coils"/>
    </source>
</evidence>
<dbReference type="InterPro" id="IPR015797">
    <property type="entry name" value="NUDIX_hydrolase-like_dom_sf"/>
</dbReference>
<dbReference type="Gene3D" id="3.40.50.10050">
    <property type="entry name" value="Translation initiation factor IF- 2, domain 3"/>
    <property type="match status" value="1"/>
</dbReference>
<dbReference type="Gene3D" id="3.90.79.10">
    <property type="entry name" value="Nucleoside Triphosphate Pyrophosphohydrolase"/>
    <property type="match status" value="1"/>
</dbReference>
<name>A0A0G0I398_9BACT</name>
<dbReference type="Proteomes" id="UP000034603">
    <property type="component" value="Unassembled WGS sequence"/>
</dbReference>
<keyword evidence="2" id="KW-0175">Coiled coil</keyword>
<accession>A0A0G0I398</accession>
<dbReference type="PROSITE" id="PS51462">
    <property type="entry name" value="NUDIX"/>
    <property type="match status" value="1"/>
</dbReference>
<feature type="compositionally biased region" description="Polar residues" evidence="3">
    <location>
        <begin position="115"/>
        <end position="125"/>
    </location>
</feature>
<evidence type="ECO:0000313" key="6">
    <source>
        <dbReference type="Proteomes" id="UP000034603"/>
    </source>
</evidence>
<sequence length="179" mass="20197">MRFRKTAIAIIVNDNKILFIKRDNIPTIAEPDKWQLPGGHLEEGETPIKALKRELVEEVSYSPKKIHYIGSLKNKVREVSIFWSYVDKNEAEDALAQVKETAPMQTKDSQKNINEETNPLRQSSSEASKITIKMIIKTDTAGSLEALEKELMKLKDEEAAIELLKGGVGNINEDDARFS</sequence>
<dbReference type="EMBL" id="LBTR01000015">
    <property type="protein sequence ID" value="KKQ45420.1"/>
    <property type="molecule type" value="Genomic_DNA"/>
</dbReference>
<gene>
    <name evidence="5" type="ORF">US62_C0015G0001</name>
</gene>
<dbReference type="InterPro" id="IPR023115">
    <property type="entry name" value="TIF_IF2_dom3"/>
</dbReference>
<dbReference type="GO" id="GO:0016787">
    <property type="term" value="F:hydrolase activity"/>
    <property type="evidence" value="ECO:0007669"/>
    <property type="project" value="UniProtKB-KW"/>
</dbReference>
<dbReference type="SUPFAM" id="SSF52156">
    <property type="entry name" value="Initiation factor IF2/eIF5b, domain 3"/>
    <property type="match status" value="1"/>
</dbReference>
<evidence type="ECO:0000256" key="3">
    <source>
        <dbReference type="SAM" id="MobiDB-lite"/>
    </source>
</evidence>
<dbReference type="Pfam" id="PF11987">
    <property type="entry name" value="IF-2"/>
    <property type="match status" value="1"/>
</dbReference>
<protein>
    <submittedName>
        <fullName evidence="5">NUDIX hydrolase</fullName>
    </submittedName>
</protein>
<dbReference type="PANTHER" id="PTHR43736:SF1">
    <property type="entry name" value="DIHYDRONEOPTERIN TRIPHOSPHATE DIPHOSPHATASE"/>
    <property type="match status" value="1"/>
</dbReference>
<dbReference type="InterPro" id="IPR036925">
    <property type="entry name" value="TIF_IF2_dom3_sf"/>
</dbReference>
<dbReference type="InterPro" id="IPR000086">
    <property type="entry name" value="NUDIX_hydrolase_dom"/>
</dbReference>
<comment type="caution">
    <text evidence="5">The sequence shown here is derived from an EMBL/GenBank/DDBJ whole genome shotgun (WGS) entry which is preliminary data.</text>
</comment>
<feature type="non-terminal residue" evidence="5">
    <location>
        <position position="179"/>
    </location>
</feature>
<dbReference type="PRINTS" id="PR00502">
    <property type="entry name" value="NUDIXFAMILY"/>
</dbReference>
<feature type="region of interest" description="Disordered" evidence="3">
    <location>
        <begin position="102"/>
        <end position="125"/>
    </location>
</feature>
<proteinExistence type="predicted"/>
<dbReference type="SUPFAM" id="SSF55811">
    <property type="entry name" value="Nudix"/>
    <property type="match status" value="1"/>
</dbReference>
<dbReference type="Pfam" id="PF00293">
    <property type="entry name" value="NUDIX"/>
    <property type="match status" value="1"/>
</dbReference>
<keyword evidence="1 5" id="KW-0378">Hydrolase</keyword>
<dbReference type="PANTHER" id="PTHR43736">
    <property type="entry name" value="ADP-RIBOSE PYROPHOSPHATASE"/>
    <property type="match status" value="1"/>
</dbReference>
<organism evidence="5 6">
    <name type="scientific">Candidatus Woesebacteria bacterium GW2011_GWA1_37_8</name>
    <dbReference type="NCBI Taxonomy" id="1618546"/>
    <lineage>
        <taxon>Bacteria</taxon>
        <taxon>Candidatus Woeseibacteriota</taxon>
    </lineage>
</organism>
<dbReference type="AlphaFoldDB" id="A0A0G0I398"/>
<evidence type="ECO:0000256" key="1">
    <source>
        <dbReference type="ARBA" id="ARBA00022801"/>
    </source>
</evidence>
<feature type="domain" description="Nudix hydrolase" evidence="4">
    <location>
        <begin position="1"/>
        <end position="153"/>
    </location>
</feature>
<reference evidence="5 6" key="1">
    <citation type="journal article" date="2015" name="Nature">
        <title>rRNA introns, odd ribosomes, and small enigmatic genomes across a large radiation of phyla.</title>
        <authorList>
            <person name="Brown C.T."/>
            <person name="Hug L.A."/>
            <person name="Thomas B.C."/>
            <person name="Sharon I."/>
            <person name="Castelle C.J."/>
            <person name="Singh A."/>
            <person name="Wilkins M.J."/>
            <person name="Williams K.H."/>
            <person name="Banfield J.F."/>
        </authorList>
    </citation>
    <scope>NUCLEOTIDE SEQUENCE [LARGE SCALE GENOMIC DNA]</scope>
</reference>
<dbReference type="InterPro" id="IPR020476">
    <property type="entry name" value="Nudix_hydrolase"/>
</dbReference>